<feature type="domain" description="AB hydrolase-1" evidence="1">
    <location>
        <begin position="26"/>
        <end position="144"/>
    </location>
</feature>
<dbReference type="SUPFAM" id="SSF53474">
    <property type="entry name" value="alpha/beta-Hydrolases"/>
    <property type="match status" value="1"/>
</dbReference>
<protein>
    <recommendedName>
        <fullName evidence="1">AB hydrolase-1 domain-containing protein</fullName>
    </recommendedName>
</protein>
<dbReference type="PANTHER" id="PTHR43798:SF33">
    <property type="entry name" value="HYDROLASE, PUTATIVE (AFU_ORTHOLOGUE AFUA_2G14860)-RELATED"/>
    <property type="match status" value="1"/>
</dbReference>
<evidence type="ECO:0000259" key="1">
    <source>
        <dbReference type="Pfam" id="PF00561"/>
    </source>
</evidence>
<proteinExistence type="predicted"/>
<dbReference type="PANTHER" id="PTHR43798">
    <property type="entry name" value="MONOACYLGLYCEROL LIPASE"/>
    <property type="match status" value="1"/>
</dbReference>
<dbReference type="GO" id="GO:0016020">
    <property type="term" value="C:membrane"/>
    <property type="evidence" value="ECO:0007669"/>
    <property type="project" value="TreeGrafter"/>
</dbReference>
<keyword evidence="3" id="KW-1185">Reference proteome</keyword>
<evidence type="ECO:0000313" key="2">
    <source>
        <dbReference type="EMBL" id="GCE28106.1"/>
    </source>
</evidence>
<organism evidence="2 3">
    <name type="scientific">Dictyobacter alpinus</name>
    <dbReference type="NCBI Taxonomy" id="2014873"/>
    <lineage>
        <taxon>Bacteria</taxon>
        <taxon>Bacillati</taxon>
        <taxon>Chloroflexota</taxon>
        <taxon>Ktedonobacteria</taxon>
        <taxon>Ktedonobacterales</taxon>
        <taxon>Dictyobacteraceae</taxon>
        <taxon>Dictyobacter</taxon>
    </lineage>
</organism>
<gene>
    <name evidence="2" type="ORF">KDA_35900</name>
</gene>
<dbReference type="Pfam" id="PF00561">
    <property type="entry name" value="Abhydrolase_1"/>
    <property type="match status" value="1"/>
</dbReference>
<evidence type="ECO:0000313" key="3">
    <source>
        <dbReference type="Proteomes" id="UP000287171"/>
    </source>
</evidence>
<dbReference type="RefSeq" id="WP_126628365.1">
    <property type="nucleotide sequence ID" value="NZ_BIFT01000001.1"/>
</dbReference>
<dbReference type="AlphaFoldDB" id="A0A402B9V3"/>
<dbReference type="InterPro" id="IPR000073">
    <property type="entry name" value="AB_hydrolase_1"/>
</dbReference>
<name>A0A402B9V3_9CHLR</name>
<reference evidence="3" key="1">
    <citation type="submission" date="2018-12" db="EMBL/GenBank/DDBJ databases">
        <title>Tengunoibacter tsumagoiensis gen. nov., sp. nov., Dictyobacter kobayashii sp. nov., D. alpinus sp. nov., and D. joshuensis sp. nov. and description of Dictyobacteraceae fam. nov. within the order Ktedonobacterales isolated from Tengu-no-mugimeshi.</title>
        <authorList>
            <person name="Wang C.M."/>
            <person name="Zheng Y."/>
            <person name="Sakai Y."/>
            <person name="Toyoda A."/>
            <person name="Minakuchi Y."/>
            <person name="Abe K."/>
            <person name="Yokota A."/>
            <person name="Yabe S."/>
        </authorList>
    </citation>
    <scope>NUCLEOTIDE SEQUENCE [LARGE SCALE GENOMIC DNA]</scope>
    <source>
        <strain evidence="3">Uno16</strain>
    </source>
</reference>
<dbReference type="InterPro" id="IPR050266">
    <property type="entry name" value="AB_hydrolase_sf"/>
</dbReference>
<accession>A0A402B9V3</accession>
<dbReference type="OrthoDB" id="9797695at2"/>
<dbReference type="EMBL" id="BIFT01000001">
    <property type="protein sequence ID" value="GCE28106.1"/>
    <property type="molecule type" value="Genomic_DNA"/>
</dbReference>
<sequence>MDDYIDSSVQVGEISIAVRDFGGSGPPVVLLHGGGRNLCDWYRTVPFLHPYHRVVALDLRSHGYSTPYEGRRQFEDDVNDLEAVIAHVGLDNPFVIGHSLGGLVATLYGARYPDCRGVVNLDGIGVSLPSTFPGPDPEGARQKLRALIEAMADPARPAEDLPPTYLHQADVEAKVATVRAQEGHDVSFAVSFTERSFFRYPDGRYQDNPSAIALAALSDAIVDFDIFAVTHQVRCPLLFIGAGEQSGEAPGGDEMAESMYLWRKGVQMEFESLSQNYPNIHWASVPGDHMFILHESVPHREPILHFTGGK</sequence>
<dbReference type="InterPro" id="IPR029058">
    <property type="entry name" value="AB_hydrolase_fold"/>
</dbReference>
<comment type="caution">
    <text evidence="2">The sequence shown here is derived from an EMBL/GenBank/DDBJ whole genome shotgun (WGS) entry which is preliminary data.</text>
</comment>
<dbReference type="Proteomes" id="UP000287171">
    <property type="component" value="Unassembled WGS sequence"/>
</dbReference>
<dbReference type="Gene3D" id="3.40.50.1820">
    <property type="entry name" value="alpha/beta hydrolase"/>
    <property type="match status" value="1"/>
</dbReference>